<evidence type="ECO:0000259" key="14">
    <source>
        <dbReference type="Pfam" id="PF01648"/>
    </source>
</evidence>
<dbReference type="InterPro" id="IPR003542">
    <property type="entry name" value="Enbac_synth_compD-like"/>
</dbReference>
<evidence type="ECO:0000313" key="16">
    <source>
        <dbReference type="EMBL" id="AZS49944.1"/>
    </source>
</evidence>
<evidence type="ECO:0000256" key="7">
    <source>
        <dbReference type="ARBA" id="ARBA00023191"/>
    </source>
</evidence>
<dbReference type="RefSeq" id="WP_127162113.1">
    <property type="nucleotide sequence ID" value="NZ_CP029822.1"/>
</dbReference>
<feature type="binding site" evidence="12">
    <location>
        <position position="174"/>
    </location>
    <ligand>
        <name>CoA</name>
        <dbReference type="ChEBI" id="CHEBI:57287"/>
    </ligand>
</feature>
<evidence type="ECO:0000256" key="10">
    <source>
        <dbReference type="ARBA" id="ARBA00049176"/>
    </source>
</evidence>
<evidence type="ECO:0000256" key="9">
    <source>
        <dbReference type="ARBA" id="ARBA00031996"/>
    </source>
</evidence>
<comment type="similarity">
    <text evidence="3">Belongs to the P-Pant transferase superfamily. EntD family.</text>
</comment>
<dbReference type="GO" id="GO:0009366">
    <property type="term" value="C:enterobactin synthetase complex"/>
    <property type="evidence" value="ECO:0007669"/>
    <property type="project" value="InterPro"/>
</dbReference>
<dbReference type="Pfam" id="PF17837">
    <property type="entry name" value="4PPT_N"/>
    <property type="match status" value="1"/>
</dbReference>
<organism evidence="16 17">
    <name type="scientific">Entomomonas moraniae</name>
    <dbReference type="NCBI Taxonomy" id="2213226"/>
    <lineage>
        <taxon>Bacteria</taxon>
        <taxon>Pseudomonadati</taxon>
        <taxon>Pseudomonadota</taxon>
        <taxon>Gammaproteobacteria</taxon>
        <taxon>Pseudomonadales</taxon>
        <taxon>Pseudomonadaceae</taxon>
        <taxon>Entomomonas</taxon>
    </lineage>
</organism>
<dbReference type="GO" id="GO:0009239">
    <property type="term" value="P:enterobactin biosynthetic process"/>
    <property type="evidence" value="ECO:0007669"/>
    <property type="project" value="UniProtKB-UniPathway"/>
</dbReference>
<sequence>MNSEPIPTFYTLLSNTWPFPTKPPVNQIYLYHCSYHVPSYHDDLHLKFNIPLPEQMKNANIKRKAEYLAGRICTKNALSHLGISMLPISQQDRSPSWPAFTVGSITHSHHVAAAIVAETKFWITVGLDIELLLTEHRSKKLASHIVNEQELTLAKDDISFFITLAFSIKESLFKALFPITKKYFYFHDAEIITWDYSGEITLRLLIDLSVDWKKGKTIKGLYCLKEGYIWSMIGITQ</sequence>
<feature type="binding site" evidence="13">
    <location>
        <position position="129"/>
    </location>
    <ligand>
        <name>Mg(2+)</name>
        <dbReference type="ChEBI" id="CHEBI:18420"/>
    </ligand>
</feature>
<dbReference type="GO" id="GO:0005886">
    <property type="term" value="C:plasma membrane"/>
    <property type="evidence" value="ECO:0007669"/>
    <property type="project" value="TreeGrafter"/>
</dbReference>
<dbReference type="AlphaFoldDB" id="A0A3S9XBY6"/>
<comment type="catalytic activity">
    <reaction evidence="10">
        <text>apo-[aryl-carrier protein] + CoA = holo-[aryl-carrier protein] + adenosine 3',5'-bisphosphate + H(+)</text>
        <dbReference type="Rhea" id="RHEA:48404"/>
        <dbReference type="Rhea" id="RHEA-COMP:15903"/>
        <dbReference type="Rhea" id="RHEA-COMP:17557"/>
        <dbReference type="ChEBI" id="CHEBI:15378"/>
        <dbReference type="ChEBI" id="CHEBI:29999"/>
        <dbReference type="ChEBI" id="CHEBI:57287"/>
        <dbReference type="ChEBI" id="CHEBI:58343"/>
        <dbReference type="ChEBI" id="CHEBI:64479"/>
    </reaction>
</comment>
<dbReference type="SUPFAM" id="SSF56214">
    <property type="entry name" value="4'-phosphopantetheinyl transferase"/>
    <property type="match status" value="1"/>
</dbReference>
<dbReference type="Pfam" id="PF01648">
    <property type="entry name" value="ACPS"/>
    <property type="match status" value="1"/>
</dbReference>
<feature type="binding site" evidence="12">
    <location>
        <position position="63"/>
    </location>
    <ligand>
        <name>CoA</name>
        <dbReference type="ChEBI" id="CHEBI:57287"/>
    </ligand>
</feature>
<evidence type="ECO:0000256" key="1">
    <source>
        <dbReference type="ARBA" id="ARBA00003937"/>
    </source>
</evidence>
<name>A0A3S9XBY6_9GAMM</name>
<comment type="cofactor">
    <cofactor evidence="13">
        <name>Mg(2+)</name>
        <dbReference type="ChEBI" id="CHEBI:18420"/>
    </cofactor>
</comment>
<accession>A0A3S9XBY6</accession>
<evidence type="ECO:0000256" key="11">
    <source>
        <dbReference type="ARBA" id="ARBA00049191"/>
    </source>
</evidence>
<feature type="binding site" evidence="12">
    <location>
        <begin position="106"/>
        <end position="107"/>
    </location>
    <ligand>
        <name>CoA</name>
        <dbReference type="ChEBI" id="CHEBI:57287"/>
    </ligand>
</feature>
<evidence type="ECO:0000256" key="3">
    <source>
        <dbReference type="ARBA" id="ARBA00008342"/>
    </source>
</evidence>
<protein>
    <recommendedName>
        <fullName evidence="5">Enterobactin synthase component D</fullName>
    </recommendedName>
    <alternativeName>
        <fullName evidence="8">4'-phosphopantetheinyl transferase EntD</fullName>
    </alternativeName>
    <alternativeName>
        <fullName evidence="9">Enterochelin synthase D</fullName>
    </alternativeName>
</protein>
<feature type="binding site" evidence="13">
    <location>
        <position position="128"/>
    </location>
    <ligand>
        <name>Mg(2+)</name>
        <dbReference type="ChEBI" id="CHEBI:18420"/>
    </ligand>
</feature>
<gene>
    <name evidence="16" type="ORF">DM558_03755</name>
</gene>
<dbReference type="GO" id="GO:0008897">
    <property type="term" value="F:holo-[acyl-carrier-protein] synthase activity"/>
    <property type="evidence" value="ECO:0007669"/>
    <property type="project" value="InterPro"/>
</dbReference>
<keyword evidence="6 16" id="KW-0808">Transferase</keyword>
<evidence type="ECO:0000256" key="6">
    <source>
        <dbReference type="ARBA" id="ARBA00022679"/>
    </source>
</evidence>
<keyword evidence="13" id="KW-0479">Metal-binding</keyword>
<feature type="binding site" evidence="12">
    <location>
        <position position="170"/>
    </location>
    <ligand>
        <name>CoA</name>
        <dbReference type="ChEBI" id="CHEBI:57287"/>
    </ligand>
</feature>
<dbReference type="EMBL" id="CP029822">
    <property type="protein sequence ID" value="AZS49944.1"/>
    <property type="molecule type" value="Genomic_DNA"/>
</dbReference>
<evidence type="ECO:0000256" key="5">
    <source>
        <dbReference type="ARBA" id="ARBA00019087"/>
    </source>
</evidence>
<dbReference type="InterPro" id="IPR008278">
    <property type="entry name" value="4-PPantetheinyl_Trfase_dom"/>
</dbReference>
<dbReference type="InterPro" id="IPR037143">
    <property type="entry name" value="4-PPantetheinyl_Trfase_dom_sf"/>
</dbReference>
<feature type="binding site" evidence="12">
    <location>
        <position position="71"/>
    </location>
    <ligand>
        <name>CoA</name>
        <dbReference type="ChEBI" id="CHEBI:57287"/>
    </ligand>
</feature>
<evidence type="ECO:0000256" key="12">
    <source>
        <dbReference type="PIRSR" id="PIRSR603542-1"/>
    </source>
</evidence>
<feature type="binding site" evidence="13">
    <location>
        <position position="130"/>
    </location>
    <ligand>
        <name>Mg(2+)</name>
        <dbReference type="ChEBI" id="CHEBI:18420"/>
    </ligand>
</feature>
<comment type="subunit">
    <text evidence="4">EntB, EntD, EntE, and EntF form a multienzyme complex called enterobactin synthase.</text>
</comment>
<reference evidence="17" key="1">
    <citation type="submission" date="2018-06" db="EMBL/GenBank/DDBJ databases">
        <title>Complete genome of Pseudomonas insecticola strain QZS01.</title>
        <authorList>
            <person name="Wang J."/>
            <person name="Su Q."/>
        </authorList>
    </citation>
    <scope>NUCLEOTIDE SEQUENCE [LARGE SCALE GENOMIC DNA]</scope>
    <source>
        <strain evidence="17">QZS01</strain>
    </source>
</reference>
<dbReference type="PANTHER" id="PTHR38096">
    <property type="entry name" value="ENTEROBACTIN SYNTHASE COMPONENT D"/>
    <property type="match status" value="1"/>
</dbReference>
<evidence type="ECO:0000259" key="15">
    <source>
        <dbReference type="Pfam" id="PF17837"/>
    </source>
</evidence>
<comment type="pathway">
    <text evidence="2">Siderophore biosynthesis; enterobactin biosynthesis.</text>
</comment>
<dbReference type="PRINTS" id="PR01399">
    <property type="entry name" value="ENTSNTHTASED"/>
</dbReference>
<dbReference type="UniPathway" id="UPA00017"/>
<evidence type="ECO:0000313" key="17">
    <source>
        <dbReference type="Proteomes" id="UP000273143"/>
    </source>
</evidence>
<dbReference type="Proteomes" id="UP000273143">
    <property type="component" value="Chromosome"/>
</dbReference>
<evidence type="ECO:0000256" key="13">
    <source>
        <dbReference type="PIRSR" id="PIRSR603542-2"/>
    </source>
</evidence>
<feature type="binding site" evidence="12">
    <location>
        <position position="128"/>
    </location>
    <ligand>
        <name>CoA</name>
        <dbReference type="ChEBI" id="CHEBI:57287"/>
    </ligand>
</feature>
<dbReference type="KEGG" id="emo:DM558_03755"/>
<proteinExistence type="inferred from homology"/>
<comment type="catalytic activity">
    <reaction evidence="11">
        <text>apo-[peptidyl-carrier protein] + CoA = holo-[peptidyl-carrier protein] + adenosine 3',5'-bisphosphate + H(+)</text>
        <dbReference type="Rhea" id="RHEA:46228"/>
        <dbReference type="Rhea" id="RHEA-COMP:11479"/>
        <dbReference type="Rhea" id="RHEA-COMP:11480"/>
        <dbReference type="ChEBI" id="CHEBI:15378"/>
        <dbReference type="ChEBI" id="CHEBI:29999"/>
        <dbReference type="ChEBI" id="CHEBI:57287"/>
        <dbReference type="ChEBI" id="CHEBI:58343"/>
        <dbReference type="ChEBI" id="CHEBI:64479"/>
    </reaction>
</comment>
<dbReference type="GO" id="GO:0000287">
    <property type="term" value="F:magnesium ion binding"/>
    <property type="evidence" value="ECO:0007669"/>
    <property type="project" value="InterPro"/>
</dbReference>
<dbReference type="PANTHER" id="PTHR38096:SF1">
    <property type="entry name" value="ENTEROBACTIN SYNTHASE COMPONENT D"/>
    <property type="match status" value="1"/>
</dbReference>
<evidence type="ECO:0000256" key="4">
    <source>
        <dbReference type="ARBA" id="ARBA00011503"/>
    </source>
</evidence>
<feature type="domain" description="4'-phosphopantetheinyl transferase N-terminal" evidence="15">
    <location>
        <begin position="54"/>
        <end position="117"/>
    </location>
</feature>
<keyword evidence="7" id="KW-0259">Enterobactin biosynthesis</keyword>
<evidence type="ECO:0000256" key="2">
    <source>
        <dbReference type="ARBA" id="ARBA00004993"/>
    </source>
</evidence>
<evidence type="ECO:0000256" key="8">
    <source>
        <dbReference type="ARBA" id="ARBA00029894"/>
    </source>
</evidence>
<dbReference type="InterPro" id="IPR041354">
    <property type="entry name" value="4PPT_N"/>
</dbReference>
<keyword evidence="13" id="KW-0460">Magnesium</keyword>
<comment type="function">
    <text evidence="1">Involved in the biosynthesis of the siderophore enterobactin (enterochelin), which is a macrocyclic trimeric lactone of N-(2,3-dihydroxybenzoyl)-serine. The serine trilactone serves as a scaffolding for the three catechol functionalities that provide hexadentate coordination for the tightly ligated iron(2+) atoms. Plays an essential role in the assembly of the enterobactin by catalyzing the transfer of the 4'-phosphopantetheine (Ppant) moiety from coenzyme A to the apo-domains of both EntB (ArCP domain) and EntF (PCP domain) to yield their holo-forms which make them competent for the activation of 2,3-dihydroxybenzoate (DHB) and L-serine, respectively.</text>
</comment>
<feature type="domain" description="4'-phosphopantetheinyl transferase" evidence="14">
    <location>
        <begin position="125"/>
        <end position="214"/>
    </location>
</feature>
<keyword evidence="17" id="KW-1185">Reference proteome</keyword>